<gene>
    <name evidence="1" type="ORF">E3A20_10570</name>
</gene>
<feature type="non-terminal residue" evidence="1">
    <location>
        <position position="1"/>
    </location>
</feature>
<dbReference type="AlphaFoldDB" id="A0A5C6M6G8"/>
<reference evidence="1 2" key="1">
    <citation type="submission" date="2019-08" db="EMBL/GenBank/DDBJ databases">
        <title>100 year-old enigma solved: identification of Planctomyces bekefii, the type genus and species of the phylum Planctomycetes.</title>
        <authorList>
            <person name="Svetlana D.N."/>
            <person name="Overmann J."/>
        </authorList>
    </citation>
    <scope>NUCLEOTIDE SEQUENCE [LARGE SCALE GENOMIC DNA]</scope>
    <source>
        <strain evidence="1">Phe10_nw2017</strain>
    </source>
</reference>
<reference evidence="1 2" key="2">
    <citation type="submission" date="2019-08" db="EMBL/GenBank/DDBJ databases">
        <authorList>
            <person name="Henke P."/>
        </authorList>
    </citation>
    <scope>NUCLEOTIDE SEQUENCE [LARGE SCALE GENOMIC DNA]</scope>
    <source>
        <strain evidence="1">Phe10_nw2017</strain>
    </source>
</reference>
<evidence type="ECO:0000313" key="1">
    <source>
        <dbReference type="EMBL" id="TWW09817.1"/>
    </source>
</evidence>
<protein>
    <submittedName>
        <fullName evidence="1">Uncharacterized protein</fullName>
    </submittedName>
</protein>
<name>A0A5C6M6G8_9PLAN</name>
<accession>A0A5C6M6G8</accession>
<evidence type="ECO:0000313" key="2">
    <source>
        <dbReference type="Proteomes" id="UP000321083"/>
    </source>
</evidence>
<comment type="caution">
    <text evidence="1">The sequence shown here is derived from an EMBL/GenBank/DDBJ whole genome shotgun (WGS) entry which is preliminary data.</text>
</comment>
<dbReference type="EMBL" id="SRHE01000172">
    <property type="protein sequence ID" value="TWW09817.1"/>
    <property type="molecule type" value="Genomic_DNA"/>
</dbReference>
<proteinExistence type="predicted"/>
<organism evidence="1 2">
    <name type="scientific">Planctomyces bekefii</name>
    <dbReference type="NCBI Taxonomy" id="1653850"/>
    <lineage>
        <taxon>Bacteria</taxon>
        <taxon>Pseudomonadati</taxon>
        <taxon>Planctomycetota</taxon>
        <taxon>Planctomycetia</taxon>
        <taxon>Planctomycetales</taxon>
        <taxon>Planctomycetaceae</taxon>
        <taxon>Planctomyces</taxon>
    </lineage>
</organism>
<dbReference type="Proteomes" id="UP000321083">
    <property type="component" value="Unassembled WGS sequence"/>
</dbReference>
<keyword evidence="2" id="KW-1185">Reference proteome</keyword>
<sequence length="35" mass="3933">INFDGKIIDVVDIIIVNQSQLISKITAYLDSKQVQ</sequence>